<protein>
    <submittedName>
        <fullName evidence="2">Uncharacterized protein</fullName>
    </submittedName>
</protein>
<evidence type="ECO:0000313" key="2">
    <source>
        <dbReference type="EMBL" id="CAD9320776.1"/>
    </source>
</evidence>
<gene>
    <name evidence="2" type="ORF">OSIN01602_LOCUS1114</name>
</gene>
<name>A0A7S2E8C8_TRICV</name>
<dbReference type="EMBL" id="HBGO01001965">
    <property type="protein sequence ID" value="CAD9320776.1"/>
    <property type="molecule type" value="Transcribed_RNA"/>
</dbReference>
<proteinExistence type="predicted"/>
<evidence type="ECO:0000256" key="1">
    <source>
        <dbReference type="SAM" id="MobiDB-lite"/>
    </source>
</evidence>
<organism evidence="2">
    <name type="scientific">Trieres chinensis</name>
    <name type="common">Marine centric diatom</name>
    <name type="synonym">Odontella sinensis</name>
    <dbReference type="NCBI Taxonomy" id="1514140"/>
    <lineage>
        <taxon>Eukaryota</taxon>
        <taxon>Sar</taxon>
        <taxon>Stramenopiles</taxon>
        <taxon>Ochrophyta</taxon>
        <taxon>Bacillariophyta</taxon>
        <taxon>Mediophyceae</taxon>
        <taxon>Biddulphiophycidae</taxon>
        <taxon>Eupodiscales</taxon>
        <taxon>Parodontellaceae</taxon>
        <taxon>Trieres</taxon>
    </lineage>
</organism>
<feature type="region of interest" description="Disordered" evidence="1">
    <location>
        <begin position="67"/>
        <end position="88"/>
    </location>
</feature>
<feature type="compositionally biased region" description="Acidic residues" evidence="1">
    <location>
        <begin position="69"/>
        <end position="80"/>
    </location>
</feature>
<dbReference type="AlphaFoldDB" id="A0A7S2E8C8"/>
<sequence length="137" mass="14321">MLLVLRRLPQSIQARLVPLVISVAEVEPRDVHPGVYETFQLRHLPARGSEGADYLGPTIHEFGGPFDGVDGDETAGEEGDLGGVGEGHGSRIGDRGCEGLFWVVGEGGPLRGCGAVRLLKIEGRGGRGLGKGLGGQK</sequence>
<reference evidence="2" key="1">
    <citation type="submission" date="2021-01" db="EMBL/GenBank/DDBJ databases">
        <authorList>
            <person name="Corre E."/>
            <person name="Pelletier E."/>
            <person name="Niang G."/>
            <person name="Scheremetjew M."/>
            <person name="Finn R."/>
            <person name="Kale V."/>
            <person name="Holt S."/>
            <person name="Cochrane G."/>
            <person name="Meng A."/>
            <person name="Brown T."/>
            <person name="Cohen L."/>
        </authorList>
    </citation>
    <scope>NUCLEOTIDE SEQUENCE</scope>
    <source>
        <strain evidence="2">Grunow 1884</strain>
    </source>
</reference>
<accession>A0A7S2E8C8</accession>